<evidence type="ECO:0000313" key="2">
    <source>
        <dbReference type="EMBL" id="KAK1946456.1"/>
    </source>
</evidence>
<proteinExistence type="predicted"/>
<feature type="region of interest" description="Disordered" evidence="1">
    <location>
        <begin position="1"/>
        <end position="21"/>
    </location>
</feature>
<dbReference type="EMBL" id="JASMQC010000003">
    <property type="protein sequence ID" value="KAK1946456.1"/>
    <property type="molecule type" value="Genomic_DNA"/>
</dbReference>
<feature type="compositionally biased region" description="Basic and acidic residues" evidence="1">
    <location>
        <begin position="9"/>
        <end position="21"/>
    </location>
</feature>
<comment type="caution">
    <text evidence="2">The sequence shown here is derived from an EMBL/GenBank/DDBJ whole genome shotgun (WGS) entry which is preliminary data.</text>
</comment>
<protein>
    <submittedName>
        <fullName evidence="2">Uncharacterized protein</fullName>
    </submittedName>
</protein>
<name>A0AAD9GYN3_9STRA</name>
<accession>A0AAD9GYN3</accession>
<evidence type="ECO:0000313" key="3">
    <source>
        <dbReference type="Proteomes" id="UP001259832"/>
    </source>
</evidence>
<reference evidence="2" key="1">
    <citation type="submission" date="2023-08" db="EMBL/GenBank/DDBJ databases">
        <title>Reference Genome Resource for the Citrus Pathogen Phytophthora citrophthora.</title>
        <authorList>
            <person name="Moller H."/>
            <person name="Coetzee B."/>
            <person name="Rose L.J."/>
            <person name="Van Niekerk J.M."/>
        </authorList>
    </citation>
    <scope>NUCLEOTIDE SEQUENCE</scope>
    <source>
        <strain evidence="2">STE-U-9442</strain>
    </source>
</reference>
<gene>
    <name evidence="2" type="ORF">P3T76_002009</name>
</gene>
<dbReference type="AlphaFoldDB" id="A0AAD9GYN3"/>
<evidence type="ECO:0000256" key="1">
    <source>
        <dbReference type="SAM" id="MobiDB-lite"/>
    </source>
</evidence>
<keyword evidence="3" id="KW-1185">Reference proteome</keyword>
<dbReference type="Proteomes" id="UP001259832">
    <property type="component" value="Unassembled WGS sequence"/>
</dbReference>
<sequence>MTRQHRGGRHGENGKGKHHDEFKRSADPYYVKLAAKMPDTLAYFFSGVEGKLLETKRKSIYLWGSMRTKIEADCETTKKGGADETHPAFGSCDDAVTRWRSSLGIHVSAKEGLPAGAFKTTWTFRKGFLCYSKVARVQFREKVLRLMQEHGVNRVYNADQTAVFFEYLPKQALSTRGVKTVWVRCAGKENE</sequence>
<organism evidence="2 3">
    <name type="scientific">Phytophthora citrophthora</name>
    <dbReference type="NCBI Taxonomy" id="4793"/>
    <lineage>
        <taxon>Eukaryota</taxon>
        <taxon>Sar</taxon>
        <taxon>Stramenopiles</taxon>
        <taxon>Oomycota</taxon>
        <taxon>Peronosporomycetes</taxon>
        <taxon>Peronosporales</taxon>
        <taxon>Peronosporaceae</taxon>
        <taxon>Phytophthora</taxon>
    </lineage>
</organism>